<dbReference type="HOGENOM" id="CLU_939022_0_0_4"/>
<dbReference type="EMBL" id="CP009962">
    <property type="protein sequence ID" value="AIY40798.1"/>
    <property type="molecule type" value="Genomic_DNA"/>
</dbReference>
<gene>
    <name evidence="1" type="ORF">LT85_1640</name>
</gene>
<sequence length="278" mass="30078">MATVAIGLAGCAAPQYIPLSQENAKKIQTVSARSLVVQDEVIAKADPSTVSAALGGGLIPALIDASITNSRQARLQVAMDSMYESLEDYDFRALYWPELTRQLHEQFPLKVTNVVTTARAMPAKEVLQVVQNLGDGEAQLFISTDYYLSTDLRSLNLVTSSALWIKGGQQPVYKNLMKYQSAPLGNGSEQSAKAWGMDGGKPFFDKLKEGIQETLAMLAIDIKENAPASAQAEKIDVKFNFGENASPDRKSIRGTLVDKHGERVIVRGASGGLYSLLP</sequence>
<protein>
    <submittedName>
        <fullName evidence="1">Uncharacterized protein</fullName>
    </submittedName>
</protein>
<keyword evidence="2" id="KW-1185">Reference proteome</keyword>
<dbReference type="Proteomes" id="UP000030302">
    <property type="component" value="Chromosome"/>
</dbReference>
<reference evidence="2" key="1">
    <citation type="journal article" date="2014" name="Soil Biol. Biochem.">
        <title>Structure and function of bacterial communities in ageing soils: Insights from the Mendocino ecological staircase.</title>
        <authorList>
            <person name="Uroz S."/>
            <person name="Tech J.J."/>
            <person name="Sawaya N.A."/>
            <person name="Frey-Klett P."/>
            <person name="Leveau J.H.J."/>
        </authorList>
    </citation>
    <scope>NUCLEOTIDE SEQUENCE [LARGE SCALE GENOMIC DNA]</scope>
    <source>
        <strain evidence="2">Cal35</strain>
    </source>
</reference>
<evidence type="ECO:0000313" key="1">
    <source>
        <dbReference type="EMBL" id="AIY40798.1"/>
    </source>
</evidence>
<dbReference type="KEGG" id="care:LT85_1640"/>
<proteinExistence type="predicted"/>
<evidence type="ECO:0000313" key="2">
    <source>
        <dbReference type="Proteomes" id="UP000030302"/>
    </source>
</evidence>
<name>A0A0A1F7W6_9BURK</name>
<accession>A0A0A1F7W6</accession>
<organism evidence="1 2">
    <name type="scientific">Collimonas arenae</name>
    <dbReference type="NCBI Taxonomy" id="279058"/>
    <lineage>
        <taxon>Bacteria</taxon>
        <taxon>Pseudomonadati</taxon>
        <taxon>Pseudomonadota</taxon>
        <taxon>Betaproteobacteria</taxon>
        <taxon>Burkholderiales</taxon>
        <taxon>Oxalobacteraceae</taxon>
        <taxon>Collimonas</taxon>
    </lineage>
</organism>
<dbReference type="AlphaFoldDB" id="A0A0A1F7W6"/>